<keyword evidence="2" id="KW-0238">DNA-binding</keyword>
<evidence type="ECO:0000256" key="3">
    <source>
        <dbReference type="ARBA" id="ARBA00023163"/>
    </source>
</evidence>
<dbReference type="SUPFAM" id="SSF51206">
    <property type="entry name" value="cAMP-binding domain-like"/>
    <property type="match status" value="1"/>
</dbReference>
<dbReference type="Pfam" id="PF00027">
    <property type="entry name" value="cNMP_binding"/>
    <property type="match status" value="1"/>
</dbReference>
<evidence type="ECO:0000313" key="7">
    <source>
        <dbReference type="Proteomes" id="UP001203058"/>
    </source>
</evidence>
<dbReference type="InterPro" id="IPR012318">
    <property type="entry name" value="HTH_CRP"/>
</dbReference>
<keyword evidence="7" id="KW-1185">Reference proteome</keyword>
<organism evidence="6 7">
    <name type="scientific">Sphingomonas telluris</name>
    <dbReference type="NCBI Taxonomy" id="2907998"/>
    <lineage>
        <taxon>Bacteria</taxon>
        <taxon>Pseudomonadati</taxon>
        <taxon>Pseudomonadota</taxon>
        <taxon>Alphaproteobacteria</taxon>
        <taxon>Sphingomonadales</taxon>
        <taxon>Sphingomonadaceae</taxon>
        <taxon>Sphingomonas</taxon>
    </lineage>
</organism>
<dbReference type="CDD" id="cd00038">
    <property type="entry name" value="CAP_ED"/>
    <property type="match status" value="1"/>
</dbReference>
<name>A0ABS9VR66_9SPHN</name>
<dbReference type="InterPro" id="IPR036388">
    <property type="entry name" value="WH-like_DNA-bd_sf"/>
</dbReference>
<dbReference type="Proteomes" id="UP001203058">
    <property type="component" value="Unassembled WGS sequence"/>
</dbReference>
<reference evidence="6 7" key="1">
    <citation type="submission" date="2022-03" db="EMBL/GenBank/DDBJ databases">
        <authorList>
            <person name="Jo J.-H."/>
            <person name="Im W.-T."/>
        </authorList>
    </citation>
    <scope>NUCLEOTIDE SEQUENCE [LARGE SCALE GENOMIC DNA]</scope>
    <source>
        <strain evidence="6 7">SM33</strain>
    </source>
</reference>
<dbReference type="Pfam" id="PF13545">
    <property type="entry name" value="HTH_Crp_2"/>
    <property type="match status" value="1"/>
</dbReference>
<dbReference type="PANTHER" id="PTHR24567:SF68">
    <property type="entry name" value="DNA-BINDING TRANSCRIPTIONAL DUAL REGULATOR CRP"/>
    <property type="match status" value="1"/>
</dbReference>
<keyword evidence="3" id="KW-0804">Transcription</keyword>
<evidence type="ECO:0000256" key="1">
    <source>
        <dbReference type="ARBA" id="ARBA00023015"/>
    </source>
</evidence>
<protein>
    <submittedName>
        <fullName evidence="6">Crp/Fnr family transcriptional regulator</fullName>
    </submittedName>
</protein>
<dbReference type="Gene3D" id="1.10.10.10">
    <property type="entry name" value="Winged helix-like DNA-binding domain superfamily/Winged helix DNA-binding domain"/>
    <property type="match status" value="1"/>
</dbReference>
<dbReference type="SMART" id="SM00419">
    <property type="entry name" value="HTH_CRP"/>
    <property type="match status" value="1"/>
</dbReference>
<dbReference type="SMART" id="SM00100">
    <property type="entry name" value="cNMP"/>
    <property type="match status" value="1"/>
</dbReference>
<feature type="domain" description="Cyclic nucleotide-binding" evidence="4">
    <location>
        <begin position="15"/>
        <end position="109"/>
    </location>
</feature>
<evidence type="ECO:0000259" key="5">
    <source>
        <dbReference type="PROSITE" id="PS51063"/>
    </source>
</evidence>
<sequence length="237" mass="26838">MHRLHEFLEPSTADLDAFEKAKTDRLELEKKAVIRRQGEKMDAIYFLASGWVASCVDTESGRRQIVKIHLPGDLLGVPSICLERSAASLVALTKATVDVIPLTAFARLFRESTQFAFSMLLSSQQERVLLMDRVTSIGRTLAPQRIAALLLHIHDRLKLLDSRNGKSFELPLTQEELAQATGLTSVHINRTFQELDRLEVIERSDRKITLKDVRALRELAALPSRKFVRDPAWLELD</sequence>
<dbReference type="EMBL" id="JAKZHW010000002">
    <property type="protein sequence ID" value="MCH8617014.1"/>
    <property type="molecule type" value="Genomic_DNA"/>
</dbReference>
<feature type="domain" description="HTH crp-type" evidence="5">
    <location>
        <begin position="140"/>
        <end position="214"/>
    </location>
</feature>
<proteinExistence type="predicted"/>
<dbReference type="InterPro" id="IPR036390">
    <property type="entry name" value="WH_DNA-bd_sf"/>
</dbReference>
<evidence type="ECO:0000259" key="4">
    <source>
        <dbReference type="PROSITE" id="PS50042"/>
    </source>
</evidence>
<dbReference type="InterPro" id="IPR018490">
    <property type="entry name" value="cNMP-bd_dom_sf"/>
</dbReference>
<comment type="caution">
    <text evidence="6">The sequence shown here is derived from an EMBL/GenBank/DDBJ whole genome shotgun (WGS) entry which is preliminary data.</text>
</comment>
<dbReference type="RefSeq" id="WP_241447891.1">
    <property type="nucleotide sequence ID" value="NZ_JAKZHW010000002.1"/>
</dbReference>
<dbReference type="PANTHER" id="PTHR24567">
    <property type="entry name" value="CRP FAMILY TRANSCRIPTIONAL REGULATORY PROTEIN"/>
    <property type="match status" value="1"/>
</dbReference>
<accession>A0ABS9VR66</accession>
<gene>
    <name evidence="6" type="ORF">LZ016_13010</name>
</gene>
<evidence type="ECO:0000256" key="2">
    <source>
        <dbReference type="ARBA" id="ARBA00023125"/>
    </source>
</evidence>
<dbReference type="InterPro" id="IPR050397">
    <property type="entry name" value="Env_Response_Regulators"/>
</dbReference>
<dbReference type="InterPro" id="IPR000595">
    <property type="entry name" value="cNMP-bd_dom"/>
</dbReference>
<dbReference type="Gene3D" id="2.60.120.10">
    <property type="entry name" value="Jelly Rolls"/>
    <property type="match status" value="1"/>
</dbReference>
<dbReference type="SUPFAM" id="SSF46785">
    <property type="entry name" value="Winged helix' DNA-binding domain"/>
    <property type="match status" value="1"/>
</dbReference>
<evidence type="ECO:0000313" key="6">
    <source>
        <dbReference type="EMBL" id="MCH8617014.1"/>
    </source>
</evidence>
<keyword evidence="1" id="KW-0805">Transcription regulation</keyword>
<dbReference type="PROSITE" id="PS51063">
    <property type="entry name" value="HTH_CRP_2"/>
    <property type="match status" value="1"/>
</dbReference>
<dbReference type="PROSITE" id="PS50042">
    <property type="entry name" value="CNMP_BINDING_3"/>
    <property type="match status" value="1"/>
</dbReference>
<dbReference type="InterPro" id="IPR014710">
    <property type="entry name" value="RmlC-like_jellyroll"/>
</dbReference>